<evidence type="ECO:0000256" key="1">
    <source>
        <dbReference type="ARBA" id="ARBA00004167"/>
    </source>
</evidence>
<evidence type="ECO:0000313" key="15">
    <source>
        <dbReference type="EnsemblMetazoa" id="XP_030839476"/>
    </source>
</evidence>
<comment type="caution">
    <text evidence="8">Lacks conserved residue(s) required for the propagation of feature annotation.</text>
</comment>
<dbReference type="PROSITE" id="PS50287">
    <property type="entry name" value="SRCR_2"/>
    <property type="match status" value="1"/>
</dbReference>
<protein>
    <submittedName>
        <fullName evidence="15">Uncharacterized protein</fullName>
    </submittedName>
</protein>
<keyword evidence="9" id="KW-0768">Sushi</keyword>
<dbReference type="InterPro" id="IPR051836">
    <property type="entry name" value="Kremen_rcpt"/>
</dbReference>
<comment type="subcellular location">
    <subcellularLocation>
        <location evidence="1">Membrane</location>
        <topology evidence="1">Single-pass membrane protein</topology>
    </subcellularLocation>
</comment>
<dbReference type="Pfam" id="PF00084">
    <property type="entry name" value="Sushi"/>
    <property type="match status" value="1"/>
</dbReference>
<proteinExistence type="predicted"/>
<evidence type="ECO:0000256" key="10">
    <source>
        <dbReference type="SAM" id="Phobius"/>
    </source>
</evidence>
<organism evidence="15 16">
    <name type="scientific">Strongylocentrotus purpuratus</name>
    <name type="common">Purple sea urchin</name>
    <dbReference type="NCBI Taxonomy" id="7668"/>
    <lineage>
        <taxon>Eukaryota</taxon>
        <taxon>Metazoa</taxon>
        <taxon>Echinodermata</taxon>
        <taxon>Eleutherozoa</taxon>
        <taxon>Echinozoa</taxon>
        <taxon>Echinoidea</taxon>
        <taxon>Euechinoidea</taxon>
        <taxon>Echinacea</taxon>
        <taxon>Camarodonta</taxon>
        <taxon>Echinidea</taxon>
        <taxon>Strongylocentrotidae</taxon>
        <taxon>Strongylocentrotus</taxon>
    </lineage>
</organism>
<evidence type="ECO:0000259" key="12">
    <source>
        <dbReference type="PROSITE" id="PS50287"/>
    </source>
</evidence>
<dbReference type="OMA" id="EEDEWPM"/>
<dbReference type="InterPro" id="IPR036772">
    <property type="entry name" value="SRCR-like_dom_sf"/>
</dbReference>
<dbReference type="InterPro" id="IPR001190">
    <property type="entry name" value="SRCR"/>
</dbReference>
<reference evidence="15" key="2">
    <citation type="submission" date="2021-01" db="UniProtKB">
        <authorList>
            <consortium name="EnsemblMetazoa"/>
        </authorList>
    </citation>
    <scope>IDENTIFICATION</scope>
</reference>
<evidence type="ECO:0000256" key="9">
    <source>
        <dbReference type="PROSITE-ProRule" id="PRU00302"/>
    </source>
</evidence>
<feature type="signal peptide" evidence="11">
    <location>
        <begin position="1"/>
        <end position="22"/>
    </location>
</feature>
<keyword evidence="4 10" id="KW-1133">Transmembrane helix</keyword>
<keyword evidence="16" id="KW-1185">Reference proteome</keyword>
<dbReference type="GeneID" id="105444479"/>
<dbReference type="GO" id="GO:0004888">
    <property type="term" value="F:transmembrane signaling receptor activity"/>
    <property type="evidence" value="ECO:0000318"/>
    <property type="project" value="GO_Central"/>
</dbReference>
<dbReference type="PANTHER" id="PTHR24269:SF16">
    <property type="entry name" value="PROTEIN SLG1"/>
    <property type="match status" value="1"/>
</dbReference>
<dbReference type="InterPro" id="IPR002889">
    <property type="entry name" value="WSC_carb-bd"/>
</dbReference>
<dbReference type="SMART" id="SM00321">
    <property type="entry name" value="WSC"/>
    <property type="match status" value="1"/>
</dbReference>
<dbReference type="InterPro" id="IPR035976">
    <property type="entry name" value="Sushi/SCR/CCP_sf"/>
</dbReference>
<feature type="disulfide bond" evidence="8">
    <location>
        <begin position="55"/>
        <end position="119"/>
    </location>
</feature>
<dbReference type="PROSITE" id="PS51212">
    <property type="entry name" value="WSC"/>
    <property type="match status" value="1"/>
</dbReference>
<dbReference type="Gene3D" id="3.10.250.10">
    <property type="entry name" value="SRCR-like domain"/>
    <property type="match status" value="1"/>
</dbReference>
<keyword evidence="3 11" id="KW-0732">Signal</keyword>
<evidence type="ECO:0000256" key="6">
    <source>
        <dbReference type="ARBA" id="ARBA00023157"/>
    </source>
</evidence>
<evidence type="ECO:0000256" key="7">
    <source>
        <dbReference type="ARBA" id="ARBA00023180"/>
    </source>
</evidence>
<dbReference type="PANTHER" id="PTHR24269">
    <property type="entry name" value="KREMEN PROTEIN"/>
    <property type="match status" value="1"/>
</dbReference>
<name>A0A7M7NPW7_STRPU</name>
<dbReference type="Pfam" id="PF01822">
    <property type="entry name" value="WSC"/>
    <property type="match status" value="1"/>
</dbReference>
<dbReference type="GO" id="GO:0007165">
    <property type="term" value="P:signal transduction"/>
    <property type="evidence" value="ECO:0000318"/>
    <property type="project" value="GO_Central"/>
</dbReference>
<keyword evidence="2 10" id="KW-0812">Transmembrane</keyword>
<feature type="chain" id="PRO_5029601510" evidence="11">
    <location>
        <begin position="23"/>
        <end position="511"/>
    </location>
</feature>
<dbReference type="InParanoid" id="A0A7M7NPW7"/>
<reference evidence="16" key="1">
    <citation type="submission" date="2015-02" db="EMBL/GenBank/DDBJ databases">
        <title>Genome sequencing for Strongylocentrotus purpuratus.</title>
        <authorList>
            <person name="Murali S."/>
            <person name="Liu Y."/>
            <person name="Vee V."/>
            <person name="English A."/>
            <person name="Wang M."/>
            <person name="Skinner E."/>
            <person name="Han Y."/>
            <person name="Muzny D.M."/>
            <person name="Worley K.C."/>
            <person name="Gibbs R.A."/>
        </authorList>
    </citation>
    <scope>NUCLEOTIDE SEQUENCE</scope>
</reference>
<dbReference type="GO" id="GO:0005886">
    <property type="term" value="C:plasma membrane"/>
    <property type="evidence" value="ECO:0000318"/>
    <property type="project" value="GO_Central"/>
</dbReference>
<feature type="domain" description="WSC" evidence="14">
    <location>
        <begin position="138"/>
        <end position="239"/>
    </location>
</feature>
<evidence type="ECO:0000256" key="2">
    <source>
        <dbReference type="ARBA" id="ARBA00022692"/>
    </source>
</evidence>
<feature type="domain" description="SRCR" evidence="12">
    <location>
        <begin position="29"/>
        <end position="137"/>
    </location>
</feature>
<feature type="transmembrane region" description="Helical" evidence="10">
    <location>
        <begin position="348"/>
        <end position="372"/>
    </location>
</feature>
<accession>A0A7M7NPW7</accession>
<evidence type="ECO:0000256" key="8">
    <source>
        <dbReference type="PROSITE-ProRule" id="PRU00196"/>
    </source>
</evidence>
<dbReference type="Pfam" id="PF00530">
    <property type="entry name" value="SRCR"/>
    <property type="match status" value="1"/>
</dbReference>
<evidence type="ECO:0000256" key="5">
    <source>
        <dbReference type="ARBA" id="ARBA00023136"/>
    </source>
</evidence>
<dbReference type="SUPFAM" id="SSF57535">
    <property type="entry name" value="Complement control module/SCR domain"/>
    <property type="match status" value="1"/>
</dbReference>
<dbReference type="AlphaFoldDB" id="A0A7M7NPW7"/>
<feature type="domain" description="Sushi" evidence="13">
    <location>
        <begin position="238"/>
        <end position="312"/>
    </location>
</feature>
<evidence type="ECO:0000256" key="4">
    <source>
        <dbReference type="ARBA" id="ARBA00022989"/>
    </source>
</evidence>
<dbReference type="RefSeq" id="XP_030839476.1">
    <property type="nucleotide sequence ID" value="XM_030983616.1"/>
</dbReference>
<evidence type="ECO:0000259" key="14">
    <source>
        <dbReference type="PROSITE" id="PS51212"/>
    </source>
</evidence>
<evidence type="ECO:0000259" key="13">
    <source>
        <dbReference type="PROSITE" id="PS50923"/>
    </source>
</evidence>
<evidence type="ECO:0000256" key="11">
    <source>
        <dbReference type="SAM" id="SignalP"/>
    </source>
</evidence>
<dbReference type="OrthoDB" id="4781at2759"/>
<dbReference type="SMART" id="SM00032">
    <property type="entry name" value="CCP"/>
    <property type="match status" value="1"/>
</dbReference>
<dbReference type="SUPFAM" id="SSF56487">
    <property type="entry name" value="SRCR-like"/>
    <property type="match status" value="1"/>
</dbReference>
<sequence length="511" mass="56511">MAVSLYSTLSLLFIVISSPCLAIYTISDYRLITKDRHNAGIVEVFNQDIGWGLVCQNNWNFELASLVCSQLNFPGTSRDLTALDFNEEEDEWPMSVTNYTSTYFTDCSVNGMNMRCETCNSECFCDLYTSIGAVSCKEPGYIGCFSDYNRLGPGRDRVLSNRPRDSIDILTIDLCINACAEDGYFYAGVEWGNVCFCGGQDENLAKHGIASDGECYYVCAGDHLESCGSLDFIAIYQGVCEDPGTPNNGFRYKEIGSLRYGSKIYFNCSDGYTLEGPGVIQCVQMYGRREDVSIANSTHVVMWNHVLPKCTGSSSTTSSYVTSKGGGLTNRMVVIGTAGTEQQGGHQVIIYISIGIVSGLLIINAIIVVVVICKRHRRRSNIALRQSVCDREGQELDAYTSLYTTTMKQPAYEDIKATRHGNRGHTNAIEGVEYEYQTIVEHTYTSLDATTMEQPAYDDTIATTRGDRGQMNAIEGVEYGNQRIVQQTARVKKSNLGVADENTEPVYEMLN</sequence>
<dbReference type="KEGG" id="spu:105444479"/>
<keyword evidence="5 10" id="KW-0472">Membrane</keyword>
<evidence type="ECO:0000313" key="16">
    <source>
        <dbReference type="Proteomes" id="UP000007110"/>
    </source>
</evidence>
<evidence type="ECO:0000256" key="3">
    <source>
        <dbReference type="ARBA" id="ARBA00022729"/>
    </source>
</evidence>
<dbReference type="PROSITE" id="PS50923">
    <property type="entry name" value="SUSHI"/>
    <property type="match status" value="1"/>
</dbReference>
<dbReference type="InterPro" id="IPR000436">
    <property type="entry name" value="Sushi_SCR_CCP_dom"/>
</dbReference>
<dbReference type="EnsemblMetazoa" id="XM_030983616">
    <property type="protein sequence ID" value="XP_030839476"/>
    <property type="gene ID" value="LOC105444479"/>
</dbReference>
<keyword evidence="6 8" id="KW-1015">Disulfide bond</keyword>
<dbReference type="SMART" id="SM00202">
    <property type="entry name" value="SR"/>
    <property type="match status" value="1"/>
</dbReference>
<keyword evidence="7" id="KW-0325">Glycoprotein</keyword>
<dbReference type="Gene3D" id="2.10.70.10">
    <property type="entry name" value="Complement Module, domain 1"/>
    <property type="match status" value="1"/>
</dbReference>
<dbReference type="Proteomes" id="UP000007110">
    <property type="component" value="Unassembled WGS sequence"/>
</dbReference>
<dbReference type="CDD" id="cd00033">
    <property type="entry name" value="CCP"/>
    <property type="match status" value="1"/>
</dbReference>